<proteinExistence type="predicted"/>
<dbReference type="NCBIfam" id="NF003814">
    <property type="entry name" value="PRK05406.1-3"/>
    <property type="match status" value="1"/>
</dbReference>
<organism evidence="1 2">
    <name type="scientific">Thalassotalea eurytherma</name>
    <dbReference type="NCBI Taxonomy" id="1144278"/>
    <lineage>
        <taxon>Bacteria</taxon>
        <taxon>Pseudomonadati</taxon>
        <taxon>Pseudomonadota</taxon>
        <taxon>Gammaproteobacteria</taxon>
        <taxon>Alteromonadales</taxon>
        <taxon>Colwelliaceae</taxon>
        <taxon>Thalassotalea</taxon>
    </lineage>
</organism>
<dbReference type="Pfam" id="PF03746">
    <property type="entry name" value="LamB_YcsF"/>
    <property type="match status" value="1"/>
</dbReference>
<evidence type="ECO:0000313" key="2">
    <source>
        <dbReference type="Proteomes" id="UP001157133"/>
    </source>
</evidence>
<dbReference type="PANTHER" id="PTHR30292">
    <property type="entry name" value="UNCHARACTERIZED PROTEIN YBGL-RELATED"/>
    <property type="match status" value="1"/>
</dbReference>
<dbReference type="RefSeq" id="WP_284208422.1">
    <property type="nucleotide sequence ID" value="NZ_BSSU01000012.1"/>
</dbReference>
<name>A0ABQ6H8E1_9GAMM</name>
<accession>A0ABQ6H8E1</accession>
<dbReference type="Gene3D" id="3.20.20.370">
    <property type="entry name" value="Glycoside hydrolase/deacetylase"/>
    <property type="match status" value="1"/>
</dbReference>
<keyword evidence="2" id="KW-1185">Reference proteome</keyword>
<dbReference type="InterPro" id="IPR005501">
    <property type="entry name" value="LamB/YcsF/PxpA-like"/>
</dbReference>
<evidence type="ECO:0008006" key="3">
    <source>
        <dbReference type="Google" id="ProtNLM"/>
    </source>
</evidence>
<dbReference type="Proteomes" id="UP001157133">
    <property type="component" value="Unassembled WGS sequence"/>
</dbReference>
<evidence type="ECO:0000313" key="1">
    <source>
        <dbReference type="EMBL" id="GLX83027.1"/>
    </source>
</evidence>
<protein>
    <recommendedName>
        <fullName evidence="3">5-oxoprolinase subunit PxpA</fullName>
    </recommendedName>
</protein>
<dbReference type="PANTHER" id="PTHR30292:SF0">
    <property type="entry name" value="5-OXOPROLINASE SUBUNIT A"/>
    <property type="match status" value="1"/>
</dbReference>
<dbReference type="CDD" id="cd10787">
    <property type="entry name" value="LamB_YcsF_like"/>
    <property type="match status" value="1"/>
</dbReference>
<comment type="caution">
    <text evidence="1">The sequence shown here is derived from an EMBL/GenBank/DDBJ whole genome shotgun (WGS) entry which is preliminary data.</text>
</comment>
<reference evidence="1 2" key="1">
    <citation type="submission" date="2023-03" db="EMBL/GenBank/DDBJ databases">
        <title>Draft genome sequence of Thalassotalea eurytherma JCM 18482T.</title>
        <authorList>
            <person name="Sawabe T."/>
        </authorList>
    </citation>
    <scope>NUCLEOTIDE SEQUENCE [LARGE SCALE GENOMIC DNA]</scope>
    <source>
        <strain evidence="1 2">JCM 18482</strain>
    </source>
</reference>
<dbReference type="NCBIfam" id="NF003816">
    <property type="entry name" value="PRK05406.1-5"/>
    <property type="match status" value="1"/>
</dbReference>
<dbReference type="EMBL" id="BSSU01000012">
    <property type="protein sequence ID" value="GLX83027.1"/>
    <property type="molecule type" value="Genomic_DNA"/>
</dbReference>
<sequence length="243" mass="27231">MKINCDLGEGLGLWQMGQDEHIMPYIDMANIACGFHASDPVTIATTLELAKQHNLTIGAHPSYPDLVGFGRRSMQLSKLELIKAIQYQVSALYGMSQIHGLQMSYVKPHGALYNDMMKNVEIFENICHAIKEIPHQLTLVIQALPDNQAFIDLANKYQISLQFEAFIDRHYQDNGLLVSRTNANASINELDLIKHRSQQLKTKGTIQSLNGVELNMKIDTLCIHGDHPLAVEIAKTVRQELNA</sequence>
<dbReference type="InterPro" id="IPR011330">
    <property type="entry name" value="Glyco_hydro/deAcase_b/a-brl"/>
</dbReference>
<dbReference type="SUPFAM" id="SSF88713">
    <property type="entry name" value="Glycoside hydrolase/deacetylase"/>
    <property type="match status" value="1"/>
</dbReference>
<gene>
    <name evidence="1" type="primary">ybgL</name>
    <name evidence="1" type="ORF">theurythT_24790</name>
</gene>